<dbReference type="FunFam" id="3.20.19.10:FF:000003">
    <property type="entry name" value="3-isopropylmalate dehydratase small subunit"/>
    <property type="match status" value="1"/>
</dbReference>
<evidence type="ECO:0000256" key="9">
    <source>
        <dbReference type="ARBA" id="ARBA00023304"/>
    </source>
</evidence>
<keyword evidence="13" id="KW-1185">Reference proteome</keyword>
<dbReference type="AlphaFoldDB" id="A0AAE2YPF9"/>
<comment type="caution">
    <text evidence="12">The sequence shown here is derived from an EMBL/GenBank/DDBJ whole genome shotgun (WGS) entry which is preliminary data.</text>
</comment>
<dbReference type="InterPro" id="IPR033940">
    <property type="entry name" value="IPMI_Swivel"/>
</dbReference>
<dbReference type="GO" id="GO:0009316">
    <property type="term" value="C:3-isopropylmalate dehydratase complex"/>
    <property type="evidence" value="ECO:0007669"/>
    <property type="project" value="InterPro"/>
</dbReference>
<dbReference type="EC" id="4.2.1.33" evidence="10"/>
<evidence type="ECO:0000256" key="8">
    <source>
        <dbReference type="ARBA" id="ARBA00023239"/>
    </source>
</evidence>
<reference evidence="12" key="1">
    <citation type="journal article" date="2021" name="ISME J.">
        <title>Genomic evolution of the class Acidithiobacillia: deep-branching Proteobacteria living in extreme acidic conditions.</title>
        <authorList>
            <person name="Moya-Beltran A."/>
            <person name="Beard S."/>
            <person name="Rojas-Villalobos C."/>
            <person name="Issotta F."/>
            <person name="Gallardo Y."/>
            <person name="Ulloa R."/>
            <person name="Giaveno A."/>
            <person name="Degli Esposti M."/>
            <person name="Johnson D.B."/>
            <person name="Quatrini R."/>
        </authorList>
    </citation>
    <scope>NUCLEOTIDE SEQUENCE</scope>
    <source>
        <strain evidence="12">VAN18-1</strain>
    </source>
</reference>
<evidence type="ECO:0000256" key="3">
    <source>
        <dbReference type="ARBA" id="ARBA00004729"/>
    </source>
</evidence>
<evidence type="ECO:0000256" key="5">
    <source>
        <dbReference type="ARBA" id="ARBA00011271"/>
    </source>
</evidence>
<dbReference type="PANTHER" id="PTHR43345:SF5">
    <property type="entry name" value="3-ISOPROPYLMALATE DEHYDRATASE SMALL SUBUNIT"/>
    <property type="match status" value="1"/>
</dbReference>
<dbReference type="HAMAP" id="MF_01031">
    <property type="entry name" value="LeuD_type1"/>
    <property type="match status" value="1"/>
</dbReference>
<keyword evidence="8 10" id="KW-0456">Lyase</keyword>
<dbReference type="GO" id="GO:0009098">
    <property type="term" value="P:L-leucine biosynthetic process"/>
    <property type="evidence" value="ECO:0007669"/>
    <property type="project" value="UniProtKB-UniRule"/>
</dbReference>
<sequence length="209" mass="23290">MQAFTTLNSAVIPLDRANVDTDAIIPKQFLKTIERQGLGKFLFFDWRYRAGDLTDPNADFVLNRVDLQGAQVLLAQQNFGCGSSREHAPWALADYGIRAVIAPSFADIFANNCVQNGILLITLPQETIDTLFLAARAAPLQVHIDLAAQELRSADGRRYAFDIAPGAKHKLLNGLDDIQMTLAHADVIRAYEAERSRQMPWLFREVQHG</sequence>
<name>A0AAE2YPF9_9PROT</name>
<dbReference type="GO" id="GO:0003861">
    <property type="term" value="F:3-isopropylmalate dehydratase activity"/>
    <property type="evidence" value="ECO:0007669"/>
    <property type="project" value="UniProtKB-UniRule"/>
</dbReference>
<evidence type="ECO:0000256" key="1">
    <source>
        <dbReference type="ARBA" id="ARBA00000491"/>
    </source>
</evidence>
<dbReference type="InterPro" id="IPR000573">
    <property type="entry name" value="AconitaseA/IPMdHydase_ssu_swvl"/>
</dbReference>
<dbReference type="InterPro" id="IPR004431">
    <property type="entry name" value="3-IsopropMal_deHydase_ssu"/>
</dbReference>
<comment type="pathway">
    <text evidence="3 10">Amino-acid biosynthesis; L-leucine biosynthesis; L-leucine from 3-methyl-2-oxobutanoate: step 2/4.</text>
</comment>
<accession>A0AAE2YPF9</accession>
<protein>
    <recommendedName>
        <fullName evidence="10">3-isopropylmalate dehydratase small subunit</fullName>
        <ecNumber evidence="10">4.2.1.33</ecNumber>
    </recommendedName>
    <alternativeName>
        <fullName evidence="10">Alpha-IPM isomerase</fullName>
        <shortName evidence="10">IPMI</shortName>
    </alternativeName>
    <alternativeName>
        <fullName evidence="10">Isopropylmalate isomerase</fullName>
    </alternativeName>
</protein>
<dbReference type="InterPro" id="IPR015928">
    <property type="entry name" value="Aconitase/3IPM_dehydase_swvl"/>
</dbReference>
<keyword evidence="6 10" id="KW-0432">Leucine biosynthesis</keyword>
<dbReference type="RefSeq" id="WP_215873201.1">
    <property type="nucleotide sequence ID" value="NZ_JAAXYO010000089.1"/>
</dbReference>
<dbReference type="EMBL" id="JAAXYO010000089">
    <property type="protein sequence ID" value="MBU2787907.1"/>
    <property type="molecule type" value="Genomic_DNA"/>
</dbReference>
<dbReference type="NCBIfam" id="NF002458">
    <property type="entry name" value="PRK01641.1"/>
    <property type="match status" value="1"/>
</dbReference>
<comment type="similarity">
    <text evidence="4 10">Belongs to the LeuD family. LeuD type 1 subfamily.</text>
</comment>
<dbReference type="NCBIfam" id="TIGR00171">
    <property type="entry name" value="leuD"/>
    <property type="match status" value="1"/>
</dbReference>
<proteinExistence type="inferred from homology"/>
<dbReference type="SUPFAM" id="SSF52016">
    <property type="entry name" value="LeuD/IlvD-like"/>
    <property type="match status" value="1"/>
</dbReference>
<gene>
    <name evidence="10 12" type="primary">leuD</name>
    <name evidence="12" type="ORF">HFQ13_06770</name>
</gene>
<organism evidence="12 13">
    <name type="scientific">Igneacidithiobacillus copahuensis</name>
    <dbReference type="NCBI Taxonomy" id="2724909"/>
    <lineage>
        <taxon>Bacteria</taxon>
        <taxon>Pseudomonadati</taxon>
        <taxon>Pseudomonadota</taxon>
        <taxon>Acidithiobacillia</taxon>
        <taxon>Acidithiobacillales</taxon>
        <taxon>Acidithiobacillaceae</taxon>
        <taxon>Igneacidithiobacillus</taxon>
    </lineage>
</organism>
<dbReference type="PANTHER" id="PTHR43345">
    <property type="entry name" value="3-ISOPROPYLMALATE DEHYDRATASE SMALL SUBUNIT 2-RELATED-RELATED"/>
    <property type="match status" value="1"/>
</dbReference>
<evidence type="ECO:0000256" key="4">
    <source>
        <dbReference type="ARBA" id="ARBA00009845"/>
    </source>
</evidence>
<evidence type="ECO:0000256" key="6">
    <source>
        <dbReference type="ARBA" id="ARBA00022430"/>
    </source>
</evidence>
<comment type="function">
    <text evidence="2 10">Catalyzes the isomerization between 2-isopropylmalate and 3-isopropylmalate, via the formation of 2-isopropylmaleate.</text>
</comment>
<feature type="domain" description="Aconitase A/isopropylmalate dehydratase small subunit swivel" evidence="11">
    <location>
        <begin position="1"/>
        <end position="126"/>
    </location>
</feature>
<evidence type="ECO:0000313" key="12">
    <source>
        <dbReference type="EMBL" id="MBU2787907.1"/>
    </source>
</evidence>
<dbReference type="CDD" id="cd01577">
    <property type="entry name" value="IPMI_Swivel"/>
    <property type="match status" value="1"/>
</dbReference>
<evidence type="ECO:0000256" key="2">
    <source>
        <dbReference type="ARBA" id="ARBA00002695"/>
    </source>
</evidence>
<dbReference type="Proteomes" id="UP001197378">
    <property type="component" value="Unassembled WGS sequence"/>
</dbReference>
<dbReference type="Pfam" id="PF00694">
    <property type="entry name" value="Aconitase_C"/>
    <property type="match status" value="1"/>
</dbReference>
<evidence type="ECO:0000256" key="10">
    <source>
        <dbReference type="HAMAP-Rule" id="MF_01031"/>
    </source>
</evidence>
<keyword evidence="7 10" id="KW-0028">Amino-acid biosynthesis</keyword>
<dbReference type="InterPro" id="IPR050075">
    <property type="entry name" value="LeuD"/>
</dbReference>
<comment type="subunit">
    <text evidence="5 10">Heterodimer of LeuC and LeuD.</text>
</comment>
<evidence type="ECO:0000313" key="13">
    <source>
        <dbReference type="Proteomes" id="UP001197378"/>
    </source>
</evidence>
<evidence type="ECO:0000259" key="11">
    <source>
        <dbReference type="Pfam" id="PF00694"/>
    </source>
</evidence>
<comment type="catalytic activity">
    <reaction evidence="1 10">
        <text>(2R,3S)-3-isopropylmalate = (2S)-2-isopropylmalate</text>
        <dbReference type="Rhea" id="RHEA:32287"/>
        <dbReference type="ChEBI" id="CHEBI:1178"/>
        <dbReference type="ChEBI" id="CHEBI:35121"/>
        <dbReference type="EC" id="4.2.1.33"/>
    </reaction>
</comment>
<keyword evidence="9 10" id="KW-0100">Branched-chain amino acid biosynthesis</keyword>
<evidence type="ECO:0000256" key="7">
    <source>
        <dbReference type="ARBA" id="ARBA00022605"/>
    </source>
</evidence>
<dbReference type="Gene3D" id="3.20.19.10">
    <property type="entry name" value="Aconitase, domain 4"/>
    <property type="match status" value="1"/>
</dbReference>